<name>B8BU19_THAPS</name>
<dbReference type="EMBL" id="CM000639">
    <property type="protein sequence ID" value="EED95205.1"/>
    <property type="molecule type" value="Genomic_DNA"/>
</dbReference>
<dbReference type="AlphaFoldDB" id="B8BU19"/>
<organism evidence="1 2">
    <name type="scientific">Thalassiosira pseudonana</name>
    <name type="common">Marine diatom</name>
    <name type="synonym">Cyclotella nana</name>
    <dbReference type="NCBI Taxonomy" id="35128"/>
    <lineage>
        <taxon>Eukaryota</taxon>
        <taxon>Sar</taxon>
        <taxon>Stramenopiles</taxon>
        <taxon>Ochrophyta</taxon>
        <taxon>Bacillariophyta</taxon>
        <taxon>Coscinodiscophyceae</taxon>
        <taxon>Thalassiosirophycidae</taxon>
        <taxon>Thalassiosirales</taxon>
        <taxon>Thalassiosiraceae</taxon>
        <taxon>Thalassiosira</taxon>
    </lineage>
</organism>
<reference evidence="1 2" key="2">
    <citation type="journal article" date="2008" name="Nature">
        <title>The Phaeodactylum genome reveals the evolutionary history of diatom genomes.</title>
        <authorList>
            <person name="Bowler C."/>
            <person name="Allen A.E."/>
            <person name="Badger J.H."/>
            <person name="Grimwood J."/>
            <person name="Jabbari K."/>
            <person name="Kuo A."/>
            <person name="Maheswari U."/>
            <person name="Martens C."/>
            <person name="Maumus F."/>
            <person name="Otillar R.P."/>
            <person name="Rayko E."/>
            <person name="Salamov A."/>
            <person name="Vandepoele K."/>
            <person name="Beszteri B."/>
            <person name="Gruber A."/>
            <person name="Heijde M."/>
            <person name="Katinka M."/>
            <person name="Mock T."/>
            <person name="Valentin K."/>
            <person name="Verret F."/>
            <person name="Berges J.A."/>
            <person name="Brownlee C."/>
            <person name="Cadoret J.P."/>
            <person name="Chiovitti A."/>
            <person name="Choi C.J."/>
            <person name="Coesel S."/>
            <person name="De Martino A."/>
            <person name="Detter J.C."/>
            <person name="Durkin C."/>
            <person name="Falciatore A."/>
            <person name="Fournet J."/>
            <person name="Haruta M."/>
            <person name="Huysman M.J."/>
            <person name="Jenkins B.D."/>
            <person name="Jiroutova K."/>
            <person name="Jorgensen R.E."/>
            <person name="Joubert Y."/>
            <person name="Kaplan A."/>
            <person name="Kroger N."/>
            <person name="Kroth P.G."/>
            <person name="La Roche J."/>
            <person name="Lindquist E."/>
            <person name="Lommer M."/>
            <person name="Martin-Jezequel V."/>
            <person name="Lopez P.J."/>
            <person name="Lucas S."/>
            <person name="Mangogna M."/>
            <person name="McGinnis K."/>
            <person name="Medlin L.K."/>
            <person name="Montsant A."/>
            <person name="Oudot-Le Secq M.P."/>
            <person name="Napoli C."/>
            <person name="Obornik M."/>
            <person name="Parker M.S."/>
            <person name="Petit J.L."/>
            <person name="Porcel B.M."/>
            <person name="Poulsen N."/>
            <person name="Robison M."/>
            <person name="Rychlewski L."/>
            <person name="Rynearson T.A."/>
            <person name="Schmutz J."/>
            <person name="Shapiro H."/>
            <person name="Siaut M."/>
            <person name="Stanley M."/>
            <person name="Sussman M.R."/>
            <person name="Taylor A.R."/>
            <person name="Vardi A."/>
            <person name="von Dassow P."/>
            <person name="Vyverman W."/>
            <person name="Willis A."/>
            <person name="Wyrwicz L.S."/>
            <person name="Rokhsar D.S."/>
            <person name="Weissenbach J."/>
            <person name="Armbrust E.V."/>
            <person name="Green B.R."/>
            <person name="Van de Peer Y."/>
            <person name="Grigoriev I.V."/>
        </authorList>
    </citation>
    <scope>NUCLEOTIDE SEQUENCE [LARGE SCALE GENOMIC DNA]</scope>
    <source>
        <strain evidence="1 2">CCMP1335</strain>
    </source>
</reference>
<evidence type="ECO:0000313" key="1">
    <source>
        <dbReference type="EMBL" id="EED95205.1"/>
    </source>
</evidence>
<dbReference type="PaxDb" id="35128-Thaps2328"/>
<dbReference type="RefSeq" id="XP_002287762.1">
    <property type="nucleotide sequence ID" value="XM_002287726.1"/>
</dbReference>
<dbReference type="KEGG" id="tps:THAPSDRAFT_2328"/>
<accession>B8BU19</accession>
<protein>
    <submittedName>
        <fullName evidence="1">Uncharacterized protein</fullName>
    </submittedName>
</protein>
<reference evidence="1 2" key="1">
    <citation type="journal article" date="2004" name="Science">
        <title>The genome of the diatom Thalassiosira pseudonana: ecology, evolution, and metabolism.</title>
        <authorList>
            <person name="Armbrust E.V."/>
            <person name="Berges J.A."/>
            <person name="Bowler C."/>
            <person name="Green B.R."/>
            <person name="Martinez D."/>
            <person name="Putnam N.H."/>
            <person name="Zhou S."/>
            <person name="Allen A.E."/>
            <person name="Apt K.E."/>
            <person name="Bechner M."/>
            <person name="Brzezinski M.A."/>
            <person name="Chaal B.K."/>
            <person name="Chiovitti A."/>
            <person name="Davis A.K."/>
            <person name="Demarest M.S."/>
            <person name="Detter J.C."/>
            <person name="Glavina T."/>
            <person name="Goodstein D."/>
            <person name="Hadi M.Z."/>
            <person name="Hellsten U."/>
            <person name="Hildebrand M."/>
            <person name="Jenkins B.D."/>
            <person name="Jurka J."/>
            <person name="Kapitonov V.V."/>
            <person name="Kroger N."/>
            <person name="Lau W.W."/>
            <person name="Lane T.W."/>
            <person name="Larimer F.W."/>
            <person name="Lippmeier J.C."/>
            <person name="Lucas S."/>
            <person name="Medina M."/>
            <person name="Montsant A."/>
            <person name="Obornik M."/>
            <person name="Parker M.S."/>
            <person name="Palenik B."/>
            <person name="Pazour G.J."/>
            <person name="Richardson P.M."/>
            <person name="Rynearson T.A."/>
            <person name="Saito M.A."/>
            <person name="Schwartz D.C."/>
            <person name="Thamatrakoln K."/>
            <person name="Valentin K."/>
            <person name="Vardi A."/>
            <person name="Wilkerson F.P."/>
            <person name="Rokhsar D.S."/>
        </authorList>
    </citation>
    <scope>NUCLEOTIDE SEQUENCE [LARGE SCALE GENOMIC DNA]</scope>
    <source>
        <strain evidence="1 2">CCMP1335</strain>
    </source>
</reference>
<evidence type="ECO:0000313" key="2">
    <source>
        <dbReference type="Proteomes" id="UP000001449"/>
    </source>
</evidence>
<dbReference type="HOGENOM" id="CLU_379265_0_0_1"/>
<keyword evidence="2" id="KW-1185">Reference proteome</keyword>
<sequence>MDPTPTVFDVGITTLTNVTALSRIALDIKEMNDLLNSGDFLNAKRIYDEGKNSAQFDRFGNEIEELLSLKKLGRAGLSGIGMSAGLYDEDPSFIFQMLGMMNVGDSVDEALAKYSTYADTYITETLNDESTTHLAAQASVVLSIQSYAVHQLWDGLNDCVEIQSGFNPEADHTGSINPKQSFDNFIALYVGAGQTTPGLDEDGDSLYDLAQAAGNLFDTLDDNYEAYVNSDIRSLYQSIQQLMSEENYCTRDDTIRQLWSLVNRIIAKMSIPHVQMLIRCMKDEKEYPKLAQCRPSVQRKLKSYLLDKTYDRADFPRILSYLQQSYDCLGFTCNDVGAYEDGDVAACAGYDSDHPMAAFVPKEDVRTLSKVDLDILAIRELLRFPSTQNNKMAQLYYKYGRAAVIVEDSFAYDTLSLQEMARSANKGKYSPYNQDFLEYHDQDNFADKEITAVFDDDKRTTEQRSAYILSWMQYSVVPEYMMSLLGAAERMCGNDEAEIQARHLQDFLTPTYYWNAFAANYIGSLEGVDSGGSDTIDGVMVWNLANKRAVTFNTLNDEYFAEVNDEMLDLLYAGQTQLARNDCVNFEKTTSRVIHLMLIPLIQNTIWYAIKNKGLAPSSQSEGLVIGKVLALSLLPIVAKYDKDAAAVIERNMIGTNADRPVSDGAQAVANAFYQVLDELGWGCKYVGQAEGVDACQLYSLTRIASGGALNYRSVAASAFVGLLSLTAWSW</sequence>
<dbReference type="OMA" id="WNLANKR"/>
<dbReference type="InParanoid" id="B8BU19"/>
<gene>
    <name evidence="1" type="ORF">THAPSDRAFT_2328</name>
</gene>
<dbReference type="eggNOG" id="ENOG502SISA">
    <property type="taxonomic scope" value="Eukaryota"/>
</dbReference>
<proteinExistence type="predicted"/>
<dbReference type="GeneID" id="7446507"/>
<dbReference type="Proteomes" id="UP000001449">
    <property type="component" value="Chromosome 2"/>
</dbReference>